<keyword evidence="2" id="KW-1185">Reference proteome</keyword>
<protein>
    <submittedName>
        <fullName evidence="1">Uncharacterized protein</fullName>
    </submittedName>
</protein>
<dbReference type="EMBL" id="AWWV01012487">
    <property type="protein sequence ID" value="OMO66842.1"/>
    <property type="molecule type" value="Genomic_DNA"/>
</dbReference>
<gene>
    <name evidence="1" type="ORF">CCACVL1_20969</name>
</gene>
<evidence type="ECO:0000313" key="1">
    <source>
        <dbReference type="EMBL" id="OMO66842.1"/>
    </source>
</evidence>
<dbReference type="AlphaFoldDB" id="A0A1R3H923"/>
<proteinExistence type="predicted"/>
<name>A0A1R3H923_COCAP</name>
<accession>A0A1R3H923</accession>
<evidence type="ECO:0000313" key="2">
    <source>
        <dbReference type="Proteomes" id="UP000188268"/>
    </source>
</evidence>
<comment type="caution">
    <text evidence="1">The sequence shown here is derived from an EMBL/GenBank/DDBJ whole genome shotgun (WGS) entry which is preliminary data.</text>
</comment>
<reference evidence="1 2" key="1">
    <citation type="submission" date="2013-09" db="EMBL/GenBank/DDBJ databases">
        <title>Corchorus capsularis genome sequencing.</title>
        <authorList>
            <person name="Alam M."/>
            <person name="Haque M.S."/>
            <person name="Islam M.S."/>
            <person name="Emdad E.M."/>
            <person name="Islam M.M."/>
            <person name="Ahmed B."/>
            <person name="Halim A."/>
            <person name="Hossen Q.M.M."/>
            <person name="Hossain M.Z."/>
            <person name="Ahmed R."/>
            <person name="Khan M.M."/>
            <person name="Islam R."/>
            <person name="Rashid M.M."/>
            <person name="Khan S.A."/>
            <person name="Rahman M.S."/>
            <person name="Alam M."/>
        </authorList>
    </citation>
    <scope>NUCLEOTIDE SEQUENCE [LARGE SCALE GENOMIC DNA]</scope>
    <source>
        <strain evidence="2">cv. CVL-1</strain>
        <tissue evidence="1">Whole seedling</tissue>
    </source>
</reference>
<organism evidence="1 2">
    <name type="scientific">Corchorus capsularis</name>
    <name type="common">Jute</name>
    <dbReference type="NCBI Taxonomy" id="210143"/>
    <lineage>
        <taxon>Eukaryota</taxon>
        <taxon>Viridiplantae</taxon>
        <taxon>Streptophyta</taxon>
        <taxon>Embryophyta</taxon>
        <taxon>Tracheophyta</taxon>
        <taxon>Spermatophyta</taxon>
        <taxon>Magnoliopsida</taxon>
        <taxon>eudicotyledons</taxon>
        <taxon>Gunneridae</taxon>
        <taxon>Pentapetalae</taxon>
        <taxon>rosids</taxon>
        <taxon>malvids</taxon>
        <taxon>Malvales</taxon>
        <taxon>Malvaceae</taxon>
        <taxon>Grewioideae</taxon>
        <taxon>Apeibeae</taxon>
        <taxon>Corchorus</taxon>
    </lineage>
</organism>
<dbReference type="Proteomes" id="UP000188268">
    <property type="component" value="Unassembled WGS sequence"/>
</dbReference>
<sequence length="19" mass="2033">MARVGSGGLAKEFSEEMAY</sequence>